<dbReference type="SUPFAM" id="SSF48452">
    <property type="entry name" value="TPR-like"/>
    <property type="match status" value="1"/>
</dbReference>
<reference evidence="2 3" key="1">
    <citation type="journal article" date="2011" name="Proc. Natl. Acad. Sci. U.S.A.">
        <title>Genome and transcriptome analyses of the mountain pine beetle-fungal symbiont Grosmannia clavigera, a lodgepole pine pathogen.</title>
        <authorList>
            <person name="DiGuistini S."/>
            <person name="Wang Y."/>
            <person name="Liao N.Y."/>
            <person name="Taylor G."/>
            <person name="Tanguay P."/>
            <person name="Feau N."/>
            <person name="Henrissat B."/>
            <person name="Chan S.K."/>
            <person name="Hesse-Orce U."/>
            <person name="Alamouti S.M."/>
            <person name="Tsui C.K.M."/>
            <person name="Docking R.T."/>
            <person name="Levasseur A."/>
            <person name="Haridas S."/>
            <person name="Robertson G."/>
            <person name="Birol I."/>
            <person name="Holt R.A."/>
            <person name="Marra M.A."/>
            <person name="Hamelin R.C."/>
            <person name="Hirst M."/>
            <person name="Jones S.J.M."/>
            <person name="Bohlmann J."/>
            <person name="Breuil C."/>
        </authorList>
    </citation>
    <scope>NUCLEOTIDE SEQUENCE [LARGE SCALE GENOMIC DNA]</scope>
    <source>
        <strain evidence="3">kw1407 / UAMH 11150</strain>
    </source>
</reference>
<dbReference type="Proteomes" id="UP000007796">
    <property type="component" value="Unassembled WGS sequence"/>
</dbReference>
<sequence length="894" mass="98681">MVKIDTKGETLFGADKDHMGLCDIDEGEPLYGRVVEFFSAFVQQAPKAVEVALRPAAAQTVRYANANLRTRSSVSSFAMKSSGQNEPAIYTPESTLSNVTSQAPLDLETGAGEILEQQVRLPFSHTGSVTRNRNFYGRIAELEAIDCAFGLTPRPAQEEDEEAEGFATPKTYALSGMAGIGKTEIAIEYLYSRRDRFDAVIWLYADTAQKMGAQFSVLAKELSHVPVPDSVDDVSARDIVRGWLAAPAGHRNEHGQAVQADVGTWLMVLDNAEQPDVLYEWLPDQGPGCILVTSRIPYVKEGAYRLQRGQHLEPFAPSVGGLMLSELSGRGGEAGAVDASRRISDVLGGVPQALFLMSACIREHQLTLADFEQWYEHDPGQLHGFRASMAGPQTAHGSTIATAWAIEKLGKSTVALLRLLSVLDPDRISESMLRGTETEPASAELDVLPPDYPRQAAGYFAARSELLRASLVVRNMATGELRAHRLVLDVVRLQMDHNMLYSTCAAAAVLLSRAWPYVSGTDPDRNQAWRVPEAERYAPHICRLEALLGQAIRDGRYNGTATIGRLLCSYGWHMTERGAPARTEALSSLAQRILQKAVAGGRAGDEDEDEDEERTTHWLGEAHHNLSLAACHTGSSSGARDAEIWQDILRGRIAKYGRPADQLALATAHNQMGICLARQDRYEDALRSFQLSLAGFRACTDPPRFSGTFPAISISLLCLLLRRPGQAEHYLMPTLLEHERHLGPDDTTTTESGHIWRAMGHIRRGQHRFTEALRYHERALTNIRAIVGDKHHFSGDSFYSVAEDLMQIGDLPVAIQNLDCAIEAFTAGPHRDAQAARALWTKGRALRMMGNEQDSGQLFREAIERRHKLVPGDRRSINELSDNDWTSLVFYWSR</sequence>
<evidence type="ECO:0000313" key="3">
    <source>
        <dbReference type="Proteomes" id="UP000007796"/>
    </source>
</evidence>
<organism evidence="3">
    <name type="scientific">Grosmannia clavigera (strain kw1407 / UAMH 11150)</name>
    <name type="common">Blue stain fungus</name>
    <name type="synonym">Graphiocladiella clavigera</name>
    <dbReference type="NCBI Taxonomy" id="655863"/>
    <lineage>
        <taxon>Eukaryota</taxon>
        <taxon>Fungi</taxon>
        <taxon>Dikarya</taxon>
        <taxon>Ascomycota</taxon>
        <taxon>Pezizomycotina</taxon>
        <taxon>Sordariomycetes</taxon>
        <taxon>Sordariomycetidae</taxon>
        <taxon>Ophiostomatales</taxon>
        <taxon>Ophiostomataceae</taxon>
        <taxon>Leptographium</taxon>
    </lineage>
</organism>
<dbReference type="InterPro" id="IPR027417">
    <property type="entry name" value="P-loop_NTPase"/>
</dbReference>
<dbReference type="OrthoDB" id="6161812at2759"/>
<feature type="domain" description="DUF7779" evidence="1">
    <location>
        <begin position="404"/>
        <end position="499"/>
    </location>
</feature>
<dbReference type="RefSeq" id="XP_014169748.1">
    <property type="nucleotide sequence ID" value="XM_014314273.1"/>
</dbReference>
<dbReference type="InParanoid" id="F0XPP7"/>
<dbReference type="STRING" id="655863.F0XPP7"/>
<name>F0XPP7_GROCL</name>
<dbReference type="SUPFAM" id="SSF52540">
    <property type="entry name" value="P-loop containing nucleoside triphosphate hydrolases"/>
    <property type="match status" value="1"/>
</dbReference>
<evidence type="ECO:0000259" key="1">
    <source>
        <dbReference type="Pfam" id="PF25000"/>
    </source>
</evidence>
<dbReference type="Pfam" id="PF25000">
    <property type="entry name" value="DUF7779"/>
    <property type="match status" value="1"/>
</dbReference>
<protein>
    <submittedName>
        <fullName evidence="2">Nb-arc and tpr domain containing protein</fullName>
    </submittedName>
</protein>
<dbReference type="InterPro" id="IPR011990">
    <property type="entry name" value="TPR-like_helical_dom_sf"/>
</dbReference>
<dbReference type="eggNOG" id="ENOG502RMUE">
    <property type="taxonomic scope" value="Eukaryota"/>
</dbReference>
<evidence type="ECO:0000313" key="2">
    <source>
        <dbReference type="EMBL" id="EFX00266.1"/>
    </source>
</evidence>
<dbReference type="InterPro" id="IPR019734">
    <property type="entry name" value="TPR_rpt"/>
</dbReference>
<accession>F0XPP7</accession>
<dbReference type="InterPro" id="IPR056681">
    <property type="entry name" value="DUF7779"/>
</dbReference>
<keyword evidence="3" id="KW-1185">Reference proteome</keyword>
<dbReference type="Pfam" id="PF13424">
    <property type="entry name" value="TPR_12"/>
    <property type="match status" value="1"/>
</dbReference>
<dbReference type="GeneID" id="25980793"/>
<proteinExistence type="predicted"/>
<dbReference type="HOGENOM" id="CLU_000288_125_7_1"/>
<dbReference type="EMBL" id="GL629801">
    <property type="protein sequence ID" value="EFX00266.1"/>
    <property type="molecule type" value="Genomic_DNA"/>
</dbReference>
<dbReference type="PANTHER" id="PTHR35205">
    <property type="entry name" value="NB-ARC AND TPR DOMAIN PROTEIN"/>
    <property type="match status" value="1"/>
</dbReference>
<dbReference type="AlphaFoldDB" id="F0XPP7"/>
<dbReference type="Gene3D" id="1.25.40.10">
    <property type="entry name" value="Tetratricopeptide repeat domain"/>
    <property type="match status" value="2"/>
</dbReference>
<dbReference type="SMART" id="SM00028">
    <property type="entry name" value="TPR"/>
    <property type="match status" value="3"/>
</dbReference>
<gene>
    <name evidence="2" type="ORF">CMQ_7268</name>
</gene>
<dbReference type="Gene3D" id="3.40.50.300">
    <property type="entry name" value="P-loop containing nucleotide triphosphate hydrolases"/>
    <property type="match status" value="1"/>
</dbReference>
<dbReference type="PANTHER" id="PTHR35205:SF1">
    <property type="entry name" value="ZU5 DOMAIN-CONTAINING PROTEIN"/>
    <property type="match status" value="1"/>
</dbReference>